<dbReference type="InterPro" id="IPR018060">
    <property type="entry name" value="HTH_AraC"/>
</dbReference>
<sequence>MDPLSEVLTLLKPRRLKTGAVDVAGKLSIGMPAHDGLFCYAVVRGVCWLALDGLDPRRLSEGDCVLLPSGRPFRIGSDLETEPVDAASFFATRENGAVGIYNGGGECLVYAGHFDFERRDTDLLLSLLPPIVHIREEDDRGTLRWSLDRMMNELREPQCGGDLVVEHLAHLVLLQALRLHLTEARPDQMGWLAALGDKRMSAVITALHAAPAQCWSVRTMACVAGMSRTAFATRFKARVGLSPMEYLTRWRMLLAATAMKQRDQTVSSAAYYVGYTSEAAFSTAFKRVMGCSPRHYNTNLR</sequence>
<dbReference type="PANTHER" id="PTHR46796:SF7">
    <property type="entry name" value="ARAC FAMILY TRANSCRIPTIONAL REGULATOR"/>
    <property type="match status" value="1"/>
</dbReference>
<dbReference type="InterPro" id="IPR050204">
    <property type="entry name" value="AraC_XylS_family_regulators"/>
</dbReference>
<dbReference type="SMART" id="SM00342">
    <property type="entry name" value="HTH_ARAC"/>
    <property type="match status" value="1"/>
</dbReference>
<dbReference type="Pfam" id="PF12852">
    <property type="entry name" value="Cupin_6"/>
    <property type="match status" value="1"/>
</dbReference>
<dbReference type="InterPro" id="IPR009057">
    <property type="entry name" value="Homeodomain-like_sf"/>
</dbReference>
<keyword evidence="1" id="KW-0805">Transcription regulation</keyword>
<keyword evidence="3" id="KW-0804">Transcription</keyword>
<dbReference type="InterPro" id="IPR032783">
    <property type="entry name" value="AraC_lig"/>
</dbReference>
<comment type="caution">
    <text evidence="5">The sequence shown here is derived from an EMBL/GenBank/DDBJ whole genome shotgun (WGS) entry which is preliminary data.</text>
</comment>
<keyword evidence="6" id="KW-1185">Reference proteome</keyword>
<feature type="domain" description="HTH araC/xylS-type" evidence="4">
    <location>
        <begin position="201"/>
        <end position="299"/>
    </location>
</feature>
<dbReference type="PROSITE" id="PS01124">
    <property type="entry name" value="HTH_ARAC_FAMILY_2"/>
    <property type="match status" value="1"/>
</dbReference>
<proteinExistence type="predicted"/>
<accession>A0ABW8IXH9</accession>
<organism evidence="5 6">
    <name type="scientific">Dyella lipolytica</name>
    <dbReference type="NCBI Taxonomy" id="1867835"/>
    <lineage>
        <taxon>Bacteria</taxon>
        <taxon>Pseudomonadati</taxon>
        <taxon>Pseudomonadota</taxon>
        <taxon>Gammaproteobacteria</taxon>
        <taxon>Lysobacterales</taxon>
        <taxon>Rhodanobacteraceae</taxon>
        <taxon>Dyella</taxon>
    </lineage>
</organism>
<dbReference type="SUPFAM" id="SSF46689">
    <property type="entry name" value="Homeodomain-like"/>
    <property type="match status" value="2"/>
</dbReference>
<reference evidence="5 6" key="1">
    <citation type="submission" date="2020-10" db="EMBL/GenBank/DDBJ databases">
        <title>Phylogeny of dyella-like bacteria.</title>
        <authorList>
            <person name="Fu J."/>
        </authorList>
    </citation>
    <scope>NUCLEOTIDE SEQUENCE [LARGE SCALE GENOMIC DNA]</scope>
    <source>
        <strain evidence="5 6">DHOB07</strain>
    </source>
</reference>
<evidence type="ECO:0000256" key="1">
    <source>
        <dbReference type="ARBA" id="ARBA00023015"/>
    </source>
</evidence>
<protein>
    <submittedName>
        <fullName evidence="5">AraC family transcriptional regulator</fullName>
    </submittedName>
</protein>
<dbReference type="PANTHER" id="PTHR46796">
    <property type="entry name" value="HTH-TYPE TRANSCRIPTIONAL ACTIVATOR RHAS-RELATED"/>
    <property type="match status" value="1"/>
</dbReference>
<dbReference type="Gene3D" id="1.10.10.60">
    <property type="entry name" value="Homeodomain-like"/>
    <property type="match status" value="2"/>
</dbReference>
<dbReference type="PROSITE" id="PS00041">
    <property type="entry name" value="HTH_ARAC_FAMILY_1"/>
    <property type="match status" value="1"/>
</dbReference>
<name>A0ABW8IXH9_9GAMM</name>
<keyword evidence="2" id="KW-0238">DNA-binding</keyword>
<evidence type="ECO:0000259" key="4">
    <source>
        <dbReference type="PROSITE" id="PS01124"/>
    </source>
</evidence>
<dbReference type="Proteomes" id="UP001620405">
    <property type="component" value="Unassembled WGS sequence"/>
</dbReference>
<evidence type="ECO:0000256" key="3">
    <source>
        <dbReference type="ARBA" id="ARBA00023163"/>
    </source>
</evidence>
<dbReference type="InterPro" id="IPR018062">
    <property type="entry name" value="HTH_AraC-typ_CS"/>
</dbReference>
<gene>
    <name evidence="5" type="ORF">ISP13_14355</name>
</gene>
<evidence type="ECO:0000256" key="2">
    <source>
        <dbReference type="ARBA" id="ARBA00023125"/>
    </source>
</evidence>
<dbReference type="RefSeq" id="WP_284396628.1">
    <property type="nucleotide sequence ID" value="NZ_BSNQ01000003.1"/>
</dbReference>
<evidence type="ECO:0000313" key="6">
    <source>
        <dbReference type="Proteomes" id="UP001620405"/>
    </source>
</evidence>
<dbReference type="Pfam" id="PF12833">
    <property type="entry name" value="HTH_18"/>
    <property type="match status" value="1"/>
</dbReference>
<dbReference type="EMBL" id="JADIKG010000013">
    <property type="protein sequence ID" value="MFK2874722.1"/>
    <property type="molecule type" value="Genomic_DNA"/>
</dbReference>
<evidence type="ECO:0000313" key="5">
    <source>
        <dbReference type="EMBL" id="MFK2874722.1"/>
    </source>
</evidence>